<dbReference type="EMBL" id="KI660366">
    <property type="protein sequence ID" value="ETN74337.1"/>
    <property type="molecule type" value="Genomic_DNA"/>
</dbReference>
<dbReference type="Proteomes" id="UP000053676">
    <property type="component" value="Unassembled WGS sequence"/>
</dbReference>
<gene>
    <name evidence="1" type="ORF">NECAME_13024</name>
</gene>
<protein>
    <submittedName>
        <fullName evidence="1">Uncharacterized protein</fullName>
    </submittedName>
</protein>
<accession>W2T049</accession>
<evidence type="ECO:0000313" key="1">
    <source>
        <dbReference type="EMBL" id="ETN74337.1"/>
    </source>
</evidence>
<dbReference type="KEGG" id="nai:NECAME_13024"/>
<name>W2T049_NECAM</name>
<reference evidence="2" key="1">
    <citation type="journal article" date="2014" name="Nat. Genet.">
        <title>Genome of the human hookworm Necator americanus.</title>
        <authorList>
            <person name="Tang Y.T."/>
            <person name="Gao X."/>
            <person name="Rosa B.A."/>
            <person name="Abubucker S."/>
            <person name="Hallsworth-Pepin K."/>
            <person name="Martin J."/>
            <person name="Tyagi R."/>
            <person name="Heizer E."/>
            <person name="Zhang X."/>
            <person name="Bhonagiri-Palsikar V."/>
            <person name="Minx P."/>
            <person name="Warren W.C."/>
            <person name="Wang Q."/>
            <person name="Zhan B."/>
            <person name="Hotez P.J."/>
            <person name="Sternberg P.W."/>
            <person name="Dougall A."/>
            <person name="Gaze S.T."/>
            <person name="Mulvenna J."/>
            <person name="Sotillo J."/>
            <person name="Ranganathan S."/>
            <person name="Rabelo E.M."/>
            <person name="Wilson R.K."/>
            <person name="Felgner P.L."/>
            <person name="Bethony J."/>
            <person name="Hawdon J.M."/>
            <person name="Gasser R.B."/>
            <person name="Loukas A."/>
            <person name="Mitreva M."/>
        </authorList>
    </citation>
    <scope>NUCLEOTIDE SEQUENCE [LARGE SCALE GENOMIC DNA]</scope>
</reference>
<proteinExistence type="predicted"/>
<evidence type="ECO:0000313" key="2">
    <source>
        <dbReference type="Proteomes" id="UP000053676"/>
    </source>
</evidence>
<organism evidence="1 2">
    <name type="scientific">Necator americanus</name>
    <name type="common">Human hookworm</name>
    <dbReference type="NCBI Taxonomy" id="51031"/>
    <lineage>
        <taxon>Eukaryota</taxon>
        <taxon>Metazoa</taxon>
        <taxon>Ecdysozoa</taxon>
        <taxon>Nematoda</taxon>
        <taxon>Chromadorea</taxon>
        <taxon>Rhabditida</taxon>
        <taxon>Rhabditina</taxon>
        <taxon>Rhabditomorpha</taxon>
        <taxon>Strongyloidea</taxon>
        <taxon>Ancylostomatidae</taxon>
        <taxon>Bunostominae</taxon>
        <taxon>Necator</taxon>
    </lineage>
</organism>
<keyword evidence="2" id="KW-1185">Reference proteome</keyword>
<dbReference type="AlphaFoldDB" id="W2T049"/>
<dbReference type="OrthoDB" id="21144at2759"/>
<dbReference type="STRING" id="51031.W2T049"/>
<sequence length="77" mass="8876">MLLQESEMIVNFPAEMFMKNVEDCFLSTPNLAVKLLVYLNGLMSDEDTLVRVKHRREKSNSIGHVANGSARRLRVRR</sequence>